<evidence type="ECO:0000256" key="1">
    <source>
        <dbReference type="SAM" id="MobiDB-lite"/>
    </source>
</evidence>
<dbReference type="Proteomes" id="UP000219338">
    <property type="component" value="Unassembled WGS sequence"/>
</dbReference>
<organism evidence="2 3">
    <name type="scientific">Armillaria ostoyae</name>
    <name type="common">Armillaria root rot fungus</name>
    <dbReference type="NCBI Taxonomy" id="47428"/>
    <lineage>
        <taxon>Eukaryota</taxon>
        <taxon>Fungi</taxon>
        <taxon>Dikarya</taxon>
        <taxon>Basidiomycota</taxon>
        <taxon>Agaricomycotina</taxon>
        <taxon>Agaricomycetes</taxon>
        <taxon>Agaricomycetidae</taxon>
        <taxon>Agaricales</taxon>
        <taxon>Marasmiineae</taxon>
        <taxon>Physalacriaceae</taxon>
        <taxon>Armillaria</taxon>
    </lineage>
</organism>
<keyword evidence="3" id="KW-1185">Reference proteome</keyword>
<evidence type="ECO:0000313" key="2">
    <source>
        <dbReference type="EMBL" id="SJL09525.1"/>
    </source>
</evidence>
<feature type="region of interest" description="Disordered" evidence="1">
    <location>
        <begin position="60"/>
        <end position="80"/>
    </location>
</feature>
<dbReference type="AlphaFoldDB" id="A0A284RLF1"/>
<reference evidence="3" key="1">
    <citation type="journal article" date="2017" name="Nat. Ecol. Evol.">
        <title>Genome expansion and lineage-specific genetic innovations in the forest pathogenic fungi Armillaria.</title>
        <authorList>
            <person name="Sipos G."/>
            <person name="Prasanna A.N."/>
            <person name="Walter M.C."/>
            <person name="O'Connor E."/>
            <person name="Balint B."/>
            <person name="Krizsan K."/>
            <person name="Kiss B."/>
            <person name="Hess J."/>
            <person name="Varga T."/>
            <person name="Slot J."/>
            <person name="Riley R."/>
            <person name="Boka B."/>
            <person name="Rigling D."/>
            <person name="Barry K."/>
            <person name="Lee J."/>
            <person name="Mihaltcheva S."/>
            <person name="LaButti K."/>
            <person name="Lipzen A."/>
            <person name="Waldron R."/>
            <person name="Moloney N.M."/>
            <person name="Sperisen C."/>
            <person name="Kredics L."/>
            <person name="Vagvoelgyi C."/>
            <person name="Patrignani A."/>
            <person name="Fitzpatrick D."/>
            <person name="Nagy I."/>
            <person name="Doyle S."/>
            <person name="Anderson J.B."/>
            <person name="Grigoriev I.V."/>
            <person name="Gueldener U."/>
            <person name="Muensterkoetter M."/>
            <person name="Nagy L.G."/>
        </authorList>
    </citation>
    <scope>NUCLEOTIDE SEQUENCE [LARGE SCALE GENOMIC DNA]</scope>
    <source>
        <strain evidence="3">C18/9</strain>
    </source>
</reference>
<evidence type="ECO:0000313" key="3">
    <source>
        <dbReference type="Proteomes" id="UP000219338"/>
    </source>
</evidence>
<dbReference type="EMBL" id="FUEG01000010">
    <property type="protein sequence ID" value="SJL09525.1"/>
    <property type="molecule type" value="Genomic_DNA"/>
</dbReference>
<name>A0A284RLF1_ARMOS</name>
<feature type="compositionally biased region" description="Polar residues" evidence="1">
    <location>
        <begin position="61"/>
        <end position="79"/>
    </location>
</feature>
<sequence length="97" mass="10750">MSSGFENNVSEPRSLTPIYYCISKDESHWMLSYPTTLDGTVPESQDTIAQIAKHVTFRPRQGTSFNHDSTVNAPRTSPLNRRASHPCITALVTIVTA</sequence>
<protein>
    <submittedName>
        <fullName evidence="2">Uncharacterized protein</fullName>
    </submittedName>
</protein>
<proteinExistence type="predicted"/>
<gene>
    <name evidence="2" type="ORF">ARMOST_12903</name>
</gene>
<accession>A0A284RLF1</accession>